<keyword evidence="1" id="KW-0663">Pyridoxal phosphate</keyword>
<sequence>MTYLRPLCLDMTSPKFGHDMLQYFLLDPNYTNVNHGSFGSLPKPVFDACNELSLELESSPDRFLRLKYEPLLNDVRMQLAQLLGTDTDEIVLVPNVATGINTVLRNFEWSEGDVLLTTTTTFDSVSRAVKDISQRTPCPTVSTFLLLLPDSHANIVSKFREHMRALKDSLAPNAKIVAIIDSIASSPGVLFPWREMVQVAKEVGAFTMVDGAHSIGQEVDLELGKAAPDFWVSSLHKWLYAKRGCGVLYVPKRNQHIIKSALPTACNYLALTVNFIESPFVAEFLWFGAAEVTPALSVRAALDFRTSLGGEKKINDYCHTLAVAAGKVLATILGTQVMDSSVEGELIPNMVNVELPLSGDIKPSPVIAKMFVEKLLLEHKVYGGHFYHNGKWWTRASAQVYNELGDYEKLGEALVVVCKEIAGSQDVPLL</sequence>
<dbReference type="GO" id="GO:0016829">
    <property type="term" value="F:lyase activity"/>
    <property type="evidence" value="ECO:0007669"/>
    <property type="project" value="UniProtKB-KW"/>
</dbReference>
<evidence type="ECO:0000313" key="3">
    <source>
        <dbReference type="EMBL" id="GBE89504.1"/>
    </source>
</evidence>
<dbReference type="SUPFAM" id="SSF53383">
    <property type="entry name" value="PLP-dependent transferases"/>
    <property type="match status" value="1"/>
</dbReference>
<comment type="caution">
    <text evidence="3">The sequence shown here is derived from an EMBL/GenBank/DDBJ whole genome shotgun (WGS) entry which is preliminary data.</text>
</comment>
<accession>A0A401H508</accession>
<dbReference type="PANTHER" id="PTHR43092:SF2">
    <property type="entry name" value="HERCYNYLCYSTEINE SULFOXIDE LYASE"/>
    <property type="match status" value="1"/>
</dbReference>
<evidence type="ECO:0000256" key="1">
    <source>
        <dbReference type="ARBA" id="ARBA00022898"/>
    </source>
</evidence>
<keyword evidence="3" id="KW-0456">Lyase</keyword>
<dbReference type="InParanoid" id="A0A401H508"/>
<dbReference type="PANTHER" id="PTHR43092">
    <property type="entry name" value="L-CYSTEINE DESULFHYDRASE"/>
    <property type="match status" value="1"/>
</dbReference>
<dbReference type="Proteomes" id="UP000287166">
    <property type="component" value="Unassembled WGS sequence"/>
</dbReference>
<protein>
    <submittedName>
        <fullName evidence="3">Hercynylcysteine sulfoxide lyase</fullName>
    </submittedName>
</protein>
<keyword evidence="4" id="KW-1185">Reference proteome</keyword>
<organism evidence="3 4">
    <name type="scientific">Sparassis crispa</name>
    <dbReference type="NCBI Taxonomy" id="139825"/>
    <lineage>
        <taxon>Eukaryota</taxon>
        <taxon>Fungi</taxon>
        <taxon>Dikarya</taxon>
        <taxon>Basidiomycota</taxon>
        <taxon>Agaricomycotina</taxon>
        <taxon>Agaricomycetes</taxon>
        <taxon>Polyporales</taxon>
        <taxon>Sparassidaceae</taxon>
        <taxon>Sparassis</taxon>
    </lineage>
</organism>
<dbReference type="GeneID" id="38786421"/>
<dbReference type="InterPro" id="IPR015424">
    <property type="entry name" value="PyrdxlP-dep_Trfase"/>
</dbReference>
<dbReference type="InterPro" id="IPR015421">
    <property type="entry name" value="PyrdxlP-dep_Trfase_major"/>
</dbReference>
<dbReference type="InterPro" id="IPR015422">
    <property type="entry name" value="PyrdxlP-dep_Trfase_small"/>
</dbReference>
<proteinExistence type="predicted"/>
<evidence type="ECO:0000259" key="2">
    <source>
        <dbReference type="Pfam" id="PF00266"/>
    </source>
</evidence>
<dbReference type="FunCoup" id="A0A401H508">
    <property type="interactions" value="14"/>
</dbReference>
<dbReference type="OrthoDB" id="5978656at2759"/>
<dbReference type="RefSeq" id="XP_027620417.1">
    <property type="nucleotide sequence ID" value="XM_027764616.1"/>
</dbReference>
<dbReference type="Gene3D" id="3.40.640.10">
    <property type="entry name" value="Type I PLP-dependent aspartate aminotransferase-like (Major domain)"/>
    <property type="match status" value="1"/>
</dbReference>
<dbReference type="Gene3D" id="3.90.1150.10">
    <property type="entry name" value="Aspartate Aminotransferase, domain 1"/>
    <property type="match status" value="1"/>
</dbReference>
<evidence type="ECO:0000313" key="4">
    <source>
        <dbReference type="Proteomes" id="UP000287166"/>
    </source>
</evidence>
<gene>
    <name evidence="3" type="ORF">SCP_1601660</name>
</gene>
<feature type="domain" description="Aminotransferase class V" evidence="2">
    <location>
        <begin position="41"/>
        <end position="345"/>
    </location>
</feature>
<reference evidence="3 4" key="1">
    <citation type="journal article" date="2018" name="Sci. Rep.">
        <title>Genome sequence of the cauliflower mushroom Sparassis crispa (Hanabiratake) and its association with beneficial usage.</title>
        <authorList>
            <person name="Kiyama R."/>
            <person name="Furutani Y."/>
            <person name="Kawaguchi K."/>
            <person name="Nakanishi T."/>
        </authorList>
    </citation>
    <scope>NUCLEOTIDE SEQUENCE [LARGE SCALE GENOMIC DNA]</scope>
</reference>
<dbReference type="EMBL" id="BFAD01000016">
    <property type="protein sequence ID" value="GBE89504.1"/>
    <property type="molecule type" value="Genomic_DNA"/>
</dbReference>
<dbReference type="Pfam" id="PF00266">
    <property type="entry name" value="Aminotran_5"/>
    <property type="match status" value="1"/>
</dbReference>
<dbReference type="STRING" id="139825.A0A401H508"/>
<dbReference type="InterPro" id="IPR000192">
    <property type="entry name" value="Aminotrans_V_dom"/>
</dbReference>
<name>A0A401H508_9APHY</name>
<dbReference type="AlphaFoldDB" id="A0A401H508"/>